<name>A0AC61TQ07_9CAUD</name>
<evidence type="ECO:0000313" key="1">
    <source>
        <dbReference type="EMBL" id="UGO52734.1"/>
    </source>
</evidence>
<proteinExistence type="predicted"/>
<dbReference type="Proteomes" id="UP000827689">
    <property type="component" value="Segment"/>
</dbReference>
<gene>
    <name evidence="1" type="ORF">OPT155_27</name>
</gene>
<sequence length="238" mass="24643">MTIRLVPVSSFNNPNLPIGDFSNPLARPDALGIYSLLGPQDESGNENHLTMGGHTFGPQGMVCTPVEGYFADTGILEPDIFTVVVAHNVAQPTATSAISSALNEGTSPFTGHRFALTAAGLQSLSIGVTPGSYFIQGGNAYGGWTAYAYTVSGKTLTIQRSSGQQFTGTAGETLTKRQAVATTCIGGTKIPAAASICLPPNGIIGAWAMYAGDYGVGGRAQLINDTRTLMARRGVTIP</sequence>
<protein>
    <submittedName>
        <fullName evidence="1">Uncharacterized protein</fullName>
    </submittedName>
</protein>
<organism evidence="1 2">
    <name type="scientific">Serratia phage vB_SmaS_Opt-155</name>
    <dbReference type="NCBI Taxonomy" id="2902690"/>
    <lineage>
        <taxon>Viruses</taxon>
        <taxon>Duplodnaviria</taxon>
        <taxon>Heunggongvirae</taxon>
        <taxon>Uroviricota</taxon>
        <taxon>Caudoviricetes</taxon>
        <taxon>Serbinvirus</taxon>
        <taxon>Serbinvirus opt155</taxon>
    </lineage>
</organism>
<dbReference type="EMBL" id="OL539452">
    <property type="protein sequence ID" value="UGO52734.1"/>
    <property type="molecule type" value="Genomic_DNA"/>
</dbReference>
<accession>A0AC61TQ07</accession>
<reference evidence="1" key="1">
    <citation type="submission" date="2021-10" db="EMBL/GenBank/DDBJ databases">
        <authorList>
            <person name="Ayala M."/>
            <person name="Loertscher E."/>
            <person name="Carr E."/>
            <person name="Fuhriman D."/>
            <person name="Fajardo C."/>
            <person name="Casjens S.R."/>
            <person name="Grose J.H."/>
        </authorList>
    </citation>
    <scope>NUCLEOTIDE SEQUENCE</scope>
</reference>
<keyword evidence="2" id="KW-1185">Reference proteome</keyword>
<evidence type="ECO:0000313" key="2">
    <source>
        <dbReference type="Proteomes" id="UP000827689"/>
    </source>
</evidence>